<dbReference type="OrthoDB" id="2143914at2759"/>
<keyword evidence="2" id="KW-0238">DNA-binding</keyword>
<dbReference type="Pfam" id="PF13921">
    <property type="entry name" value="Myb_DNA-bind_6"/>
    <property type="match status" value="1"/>
</dbReference>
<feature type="region of interest" description="Disordered" evidence="3">
    <location>
        <begin position="379"/>
        <end position="405"/>
    </location>
</feature>
<dbReference type="GO" id="GO:0000978">
    <property type="term" value="F:RNA polymerase II cis-regulatory region sequence-specific DNA binding"/>
    <property type="evidence" value="ECO:0007669"/>
    <property type="project" value="TreeGrafter"/>
</dbReference>
<comment type="caution">
    <text evidence="7">The sequence shown here is derived from an EMBL/GenBank/DDBJ whole genome shotgun (WGS) entry which is preliminary data.</text>
</comment>
<sequence length="426" mass="48321">MEGGANLGCRIPPKSPHLIRSTRPLTAIERFLLGPNDLSLKQQIERNVVPDVYGVSSSCPIRSIDVPFVDGLFVDGGSFNVGQDKNHKLGLGEITLGDKKREELRKKVKGGASANWIKGQWTDEEDRLLVRLVKQYGVRKWAQIAQKLIGRAGKQCRERWHNHLRPDIKKDIWSEEEEKLLVEAHKKVGNKWAEIAKQIPGRTENAIKNHWNATKRRQNSKRKIRIAEIHGRKFQPCILQDYIKSKILKDNSSSITPSVSTIQSKEFNLKLPEPFISTLTDDSPSLICPTYDDEFLFIQPAFENIYEQPSNEETFSTDDYLQELLCFNPLELCEIEDNQDQSTLYFDNTINENTNTSQLSSDLYLSYLLNGGATSSSSLVAENSHSEDSNTDQLLLSSTDESSANGKKDMDLIEMLSSSQFFYNSF</sequence>
<dbReference type="Proteomes" id="UP001141806">
    <property type="component" value="Unassembled WGS sequence"/>
</dbReference>
<dbReference type="Gene3D" id="1.10.10.60">
    <property type="entry name" value="Homeodomain-like"/>
    <property type="match status" value="2"/>
</dbReference>
<evidence type="ECO:0000313" key="7">
    <source>
        <dbReference type="EMBL" id="KAJ4972550.1"/>
    </source>
</evidence>
<evidence type="ECO:0000256" key="1">
    <source>
        <dbReference type="ARBA" id="ARBA00022737"/>
    </source>
</evidence>
<dbReference type="SMART" id="SM00717">
    <property type="entry name" value="SANT"/>
    <property type="match status" value="2"/>
</dbReference>
<feature type="domain" description="HTH myb-type" evidence="6">
    <location>
        <begin position="169"/>
        <end position="219"/>
    </location>
</feature>
<feature type="domain" description="SANT" evidence="5">
    <location>
        <begin position="168"/>
        <end position="219"/>
    </location>
</feature>
<dbReference type="InterPro" id="IPR001005">
    <property type="entry name" value="SANT/Myb"/>
</dbReference>
<dbReference type="InterPro" id="IPR017930">
    <property type="entry name" value="Myb_dom"/>
</dbReference>
<evidence type="ECO:0000256" key="3">
    <source>
        <dbReference type="SAM" id="MobiDB-lite"/>
    </source>
</evidence>
<dbReference type="PANTHER" id="PTHR45614">
    <property type="entry name" value="MYB PROTEIN-RELATED"/>
    <property type="match status" value="1"/>
</dbReference>
<dbReference type="InterPro" id="IPR017884">
    <property type="entry name" value="SANT_dom"/>
</dbReference>
<dbReference type="EMBL" id="JAMYWD010000004">
    <property type="protein sequence ID" value="KAJ4972550.1"/>
    <property type="molecule type" value="Genomic_DNA"/>
</dbReference>
<dbReference type="FunFam" id="1.10.10.60:FF:000010">
    <property type="entry name" value="Transcriptional activator Myb isoform A"/>
    <property type="match status" value="1"/>
</dbReference>
<evidence type="ECO:0000313" key="8">
    <source>
        <dbReference type="Proteomes" id="UP001141806"/>
    </source>
</evidence>
<keyword evidence="1" id="KW-0677">Repeat</keyword>
<dbReference type="InterPro" id="IPR050560">
    <property type="entry name" value="MYB_TF"/>
</dbReference>
<accession>A0A9Q0QUH3</accession>
<feature type="domain" description="Myb-like" evidence="4">
    <location>
        <begin position="165"/>
        <end position="215"/>
    </location>
</feature>
<dbReference type="GO" id="GO:0000981">
    <property type="term" value="F:DNA-binding transcription factor activity, RNA polymerase II-specific"/>
    <property type="evidence" value="ECO:0007669"/>
    <property type="project" value="TreeGrafter"/>
</dbReference>
<protein>
    <submittedName>
        <fullName evidence="7">Uncharacterized protein</fullName>
    </submittedName>
</protein>
<feature type="compositionally biased region" description="Polar residues" evidence="3">
    <location>
        <begin position="391"/>
        <end position="405"/>
    </location>
</feature>
<reference evidence="7" key="1">
    <citation type="journal article" date="2023" name="Plant J.">
        <title>The genome of the king protea, Protea cynaroides.</title>
        <authorList>
            <person name="Chang J."/>
            <person name="Duong T.A."/>
            <person name="Schoeman C."/>
            <person name="Ma X."/>
            <person name="Roodt D."/>
            <person name="Barker N."/>
            <person name="Li Z."/>
            <person name="Van de Peer Y."/>
            <person name="Mizrachi E."/>
        </authorList>
    </citation>
    <scope>NUCLEOTIDE SEQUENCE</scope>
    <source>
        <tissue evidence="7">Young leaves</tissue>
    </source>
</reference>
<dbReference type="PANTHER" id="PTHR45614:SF218">
    <property type="entry name" value="TRANSCRIPTION FACTOR MYB119-RELATED"/>
    <property type="match status" value="1"/>
</dbReference>
<evidence type="ECO:0000259" key="6">
    <source>
        <dbReference type="PROSITE" id="PS51294"/>
    </source>
</evidence>
<dbReference type="PROSITE" id="PS51294">
    <property type="entry name" value="HTH_MYB"/>
    <property type="match status" value="2"/>
</dbReference>
<feature type="domain" description="Myb-like" evidence="4">
    <location>
        <begin position="113"/>
        <end position="164"/>
    </location>
</feature>
<keyword evidence="8" id="KW-1185">Reference proteome</keyword>
<organism evidence="7 8">
    <name type="scientific">Protea cynaroides</name>
    <dbReference type="NCBI Taxonomy" id="273540"/>
    <lineage>
        <taxon>Eukaryota</taxon>
        <taxon>Viridiplantae</taxon>
        <taxon>Streptophyta</taxon>
        <taxon>Embryophyta</taxon>
        <taxon>Tracheophyta</taxon>
        <taxon>Spermatophyta</taxon>
        <taxon>Magnoliopsida</taxon>
        <taxon>Proteales</taxon>
        <taxon>Proteaceae</taxon>
        <taxon>Protea</taxon>
    </lineage>
</organism>
<dbReference type="PROSITE" id="PS50090">
    <property type="entry name" value="MYB_LIKE"/>
    <property type="match status" value="2"/>
</dbReference>
<dbReference type="SUPFAM" id="SSF46689">
    <property type="entry name" value="Homeodomain-like"/>
    <property type="match status" value="1"/>
</dbReference>
<evidence type="ECO:0000259" key="4">
    <source>
        <dbReference type="PROSITE" id="PS50090"/>
    </source>
</evidence>
<evidence type="ECO:0000256" key="2">
    <source>
        <dbReference type="ARBA" id="ARBA00023125"/>
    </source>
</evidence>
<evidence type="ECO:0000259" key="5">
    <source>
        <dbReference type="PROSITE" id="PS51293"/>
    </source>
</evidence>
<dbReference type="InterPro" id="IPR009057">
    <property type="entry name" value="Homeodomain-like_sf"/>
</dbReference>
<gene>
    <name evidence="7" type="ORF">NE237_005724</name>
</gene>
<dbReference type="PROSITE" id="PS51293">
    <property type="entry name" value="SANT"/>
    <property type="match status" value="1"/>
</dbReference>
<name>A0A9Q0QUH3_9MAGN</name>
<dbReference type="GO" id="GO:0005634">
    <property type="term" value="C:nucleus"/>
    <property type="evidence" value="ECO:0007669"/>
    <property type="project" value="TreeGrafter"/>
</dbReference>
<feature type="domain" description="HTH myb-type" evidence="6">
    <location>
        <begin position="118"/>
        <end position="168"/>
    </location>
</feature>
<dbReference type="CDD" id="cd00167">
    <property type="entry name" value="SANT"/>
    <property type="match status" value="2"/>
</dbReference>
<dbReference type="AlphaFoldDB" id="A0A9Q0QUH3"/>
<proteinExistence type="predicted"/>